<keyword evidence="9 16" id="KW-0227">DNA damage</keyword>
<dbReference type="EMBL" id="CP003004">
    <property type="protein sequence ID" value="AEO57273.1"/>
    <property type="molecule type" value="Genomic_DNA"/>
</dbReference>
<keyword evidence="7 16" id="KW-0747">Spliceosome</keyword>
<dbReference type="GO" id="GO:0061630">
    <property type="term" value="F:ubiquitin protein ligase activity"/>
    <property type="evidence" value="ECO:0007669"/>
    <property type="project" value="UniProtKB-UniRule"/>
</dbReference>
<dbReference type="PANTHER" id="PTHR43995:SF1">
    <property type="entry name" value="PRE-MRNA-PROCESSING FACTOR 19"/>
    <property type="match status" value="1"/>
</dbReference>
<comment type="subunit">
    <text evidence="16">Homotetramer.</text>
</comment>
<keyword evidence="12 16" id="KW-0508">mRNA splicing</keyword>
<evidence type="ECO:0000256" key="2">
    <source>
        <dbReference type="ARBA" id="ARBA00004906"/>
    </source>
</evidence>
<protein>
    <recommendedName>
        <fullName evidence="16">Pre-mRNA-processing factor 19</fullName>
        <ecNumber evidence="16">2.3.2.27</ecNumber>
    </recommendedName>
</protein>
<keyword evidence="8" id="KW-0677">Repeat</keyword>
<evidence type="ECO:0000313" key="19">
    <source>
        <dbReference type="EMBL" id="AEO57273.1"/>
    </source>
</evidence>
<evidence type="ECO:0000256" key="12">
    <source>
        <dbReference type="ARBA" id="ARBA00023187"/>
    </source>
</evidence>
<keyword evidence="13 16" id="KW-0234">DNA repair</keyword>
<dbReference type="KEGG" id="mtm:MYCTH_107891"/>
<evidence type="ECO:0000256" key="14">
    <source>
        <dbReference type="ARBA" id="ARBA00023242"/>
    </source>
</evidence>
<dbReference type="Pfam" id="PF02567">
    <property type="entry name" value="PhzC-PhzF"/>
    <property type="match status" value="1"/>
</dbReference>
<evidence type="ECO:0000256" key="11">
    <source>
        <dbReference type="ARBA" id="ARBA00023110"/>
    </source>
</evidence>
<dbReference type="GO" id="GO:0005737">
    <property type="term" value="C:cytoplasm"/>
    <property type="evidence" value="ECO:0007669"/>
    <property type="project" value="TreeGrafter"/>
</dbReference>
<keyword evidence="14 16" id="KW-0539">Nucleus</keyword>
<dbReference type="SUPFAM" id="SSF57850">
    <property type="entry name" value="RING/U-box"/>
    <property type="match status" value="1"/>
</dbReference>
<dbReference type="STRING" id="573729.G2QC98"/>
<feature type="domain" description="U-box" evidence="18">
    <location>
        <begin position="383"/>
        <end position="470"/>
    </location>
</feature>
<dbReference type="CDD" id="cd16656">
    <property type="entry name" value="RING-Ubox_PRP19"/>
    <property type="match status" value="1"/>
</dbReference>
<dbReference type="InterPro" id="IPR013083">
    <property type="entry name" value="Znf_RING/FYVE/PHD"/>
</dbReference>
<keyword evidence="17" id="KW-0175">Coiled coil</keyword>
<comment type="similarity">
    <text evidence="3 16">Belongs to the WD repeat PRP19 family.</text>
</comment>
<comment type="function">
    <text evidence="16">Ubiquitin-protein ligase which is mainly involved pre-mRNA splicing and DNA repair. Required for pre-mRNA splicing as component of the spliceosome.</text>
</comment>
<dbReference type="InterPro" id="IPR003613">
    <property type="entry name" value="Ubox_domain"/>
</dbReference>
<comment type="subcellular location">
    <subcellularLocation>
        <location evidence="1 16">Nucleus</location>
    </subcellularLocation>
</comment>
<dbReference type="GO" id="GO:0006281">
    <property type="term" value="P:DNA repair"/>
    <property type="evidence" value="ECO:0007669"/>
    <property type="project" value="UniProtKB-KW"/>
</dbReference>
<keyword evidence="11" id="KW-0413">Isomerase</keyword>
<evidence type="ECO:0000256" key="9">
    <source>
        <dbReference type="ARBA" id="ARBA00022763"/>
    </source>
</evidence>
<dbReference type="InterPro" id="IPR013915">
    <property type="entry name" value="Prp19_cc"/>
</dbReference>
<evidence type="ECO:0000256" key="3">
    <source>
        <dbReference type="ARBA" id="ARBA00006388"/>
    </source>
</evidence>
<keyword evidence="4 15" id="KW-0853">WD repeat</keyword>
<dbReference type="FunFam" id="3.30.40.10:FF:000027">
    <property type="entry name" value="Pre-mRNA-processing factor 19, putative"/>
    <property type="match status" value="1"/>
</dbReference>
<evidence type="ECO:0000256" key="7">
    <source>
        <dbReference type="ARBA" id="ARBA00022728"/>
    </source>
</evidence>
<dbReference type="eggNOG" id="KOG3033">
    <property type="taxonomic scope" value="Eukaryota"/>
</dbReference>
<dbReference type="RefSeq" id="XP_003662518.1">
    <property type="nucleotide sequence ID" value="XM_003662470.1"/>
</dbReference>
<dbReference type="FunCoup" id="G2QC98">
    <property type="interactions" value="380"/>
</dbReference>
<dbReference type="InterPro" id="IPR001680">
    <property type="entry name" value="WD40_rpt"/>
</dbReference>
<feature type="coiled-coil region" evidence="17">
    <location>
        <begin position="495"/>
        <end position="522"/>
    </location>
</feature>
<dbReference type="HOGENOM" id="CLU_348186_0_0_1"/>
<keyword evidence="5 16" id="KW-0507">mRNA processing</keyword>
<evidence type="ECO:0000256" key="17">
    <source>
        <dbReference type="SAM" id="Coils"/>
    </source>
</evidence>
<sequence length="864" mass="93348">MAGHDAPKLDFVTVDVFTDTRFVGNPLAVVFVPAALRDRIDQSTKQRIAREFNLSETVFLHTLDNEPNRSVTTREIDIFTTEDELPFAGHPTIGSAYLVLKHLGWSHVDTLQTKAGPIRIESLQDQDQGRGQGRVRAAIPHAVHIHQQTLGGILESPSGPLASAAADAIRQGLSADADIRAAELAAPVVSIVRGMTFVLVRLPSLEHLARVTPARRIDFGKVPELLDQGEWHDSFVSRYYYVPRGQEADEGALADDGSRSWKIQTRMVELGFEDPATGSAACALASYLAVRNEAVRGARFEITQGVEMGRRSDIVVDTVALKDKESGEVKIKELFLGGTAVVVMSGSIARDRLGSRQLPKSWVTCKSHPGPGQADPISFEEHAQNIKMLCALSGEVPEEPVVSRKTGTVFEKRLILKYIEENGKEPGTNEELDPEDLLDVKTSRVVRPRPPNFTSLPSLLKAFQDEWDALVLETYNTREQLARTREELATALYQHDAAVRVIARLTKERDEAREALAKLTVTPASAGAANGDAMAVDSESLPQNLVEHVQELQQQLMKGRKKRPIPQGWASSDEVAALQQVAYADLAVSQASCLGIESDYAAIGGLDGKLDIYSIQANKVERTIDIGEPVTATVWTGSKVIVATSKGSVKVFDNGSETASFQAHAGAVTGLSVHPGGRLLASVGVDKSFIFYDLDTLQKVARGYTDASLTTCAFHPDGNLFGAGTQTGDVKVFRTDTGEQAETFPLGTPVQTLVFSENGFWFAAAGKGQSTTTIFDLRKSGAAAQVKELQTGDAQALAWDYTGQYLATAGSTGVTVQMYIKSSKSWSEPLRTSTPATALRWGAEAKTLVTVSKEGVVSVLGAKE</sequence>
<comment type="pathway">
    <text evidence="2 16">Protein modification; protein ubiquitination.</text>
</comment>
<evidence type="ECO:0000256" key="6">
    <source>
        <dbReference type="ARBA" id="ARBA00022679"/>
    </source>
</evidence>
<dbReference type="GO" id="GO:0071006">
    <property type="term" value="C:U2-type catalytic step 1 spliceosome"/>
    <property type="evidence" value="ECO:0007669"/>
    <property type="project" value="TreeGrafter"/>
</dbReference>
<dbReference type="InterPro" id="IPR003719">
    <property type="entry name" value="Phenazine_PhzF-like"/>
</dbReference>
<dbReference type="AlphaFoldDB" id="G2QC98"/>
<dbReference type="Gene3D" id="3.10.310.10">
    <property type="entry name" value="Diaminopimelate Epimerase, Chain A, domain 1"/>
    <property type="match status" value="2"/>
</dbReference>
<keyword evidence="20" id="KW-1185">Reference proteome</keyword>
<dbReference type="EC" id="2.3.2.27" evidence="16"/>
<dbReference type="Proteomes" id="UP000007322">
    <property type="component" value="Chromosome 3"/>
</dbReference>
<dbReference type="GO" id="GO:0000974">
    <property type="term" value="C:Prp19 complex"/>
    <property type="evidence" value="ECO:0007669"/>
    <property type="project" value="UniProtKB-UniRule"/>
</dbReference>
<dbReference type="GeneID" id="11512594"/>
<keyword evidence="6 16" id="KW-0808">Transferase</keyword>
<dbReference type="InterPro" id="IPR036322">
    <property type="entry name" value="WD40_repeat_dom_sf"/>
</dbReference>
<dbReference type="GO" id="GO:0070534">
    <property type="term" value="P:protein K63-linked ubiquitination"/>
    <property type="evidence" value="ECO:0007669"/>
    <property type="project" value="UniProtKB-UniRule"/>
</dbReference>
<dbReference type="Pfam" id="PF00400">
    <property type="entry name" value="WD40"/>
    <property type="match status" value="1"/>
</dbReference>
<proteinExistence type="inferred from homology"/>
<dbReference type="GO" id="GO:0000398">
    <property type="term" value="P:mRNA splicing, via spliceosome"/>
    <property type="evidence" value="ECO:0007669"/>
    <property type="project" value="InterPro"/>
</dbReference>
<feature type="repeat" description="WD" evidence="15">
    <location>
        <begin position="661"/>
        <end position="702"/>
    </location>
</feature>
<dbReference type="VEuPathDB" id="FungiDB:MYCTH_107891"/>
<accession>G2QC98</accession>
<organism evidence="19 20">
    <name type="scientific">Thermothelomyces thermophilus (strain ATCC 42464 / BCRC 31852 / DSM 1799)</name>
    <name type="common">Sporotrichum thermophile</name>
    <dbReference type="NCBI Taxonomy" id="573729"/>
    <lineage>
        <taxon>Eukaryota</taxon>
        <taxon>Fungi</taxon>
        <taxon>Dikarya</taxon>
        <taxon>Ascomycota</taxon>
        <taxon>Pezizomycotina</taxon>
        <taxon>Sordariomycetes</taxon>
        <taxon>Sordariomycetidae</taxon>
        <taxon>Sordariales</taxon>
        <taxon>Chaetomiaceae</taxon>
        <taxon>Thermothelomyces</taxon>
    </lineage>
</organism>
<evidence type="ECO:0000256" key="10">
    <source>
        <dbReference type="ARBA" id="ARBA00022786"/>
    </source>
</evidence>
<dbReference type="InParanoid" id="G2QC98"/>
<dbReference type="GO" id="GO:0003755">
    <property type="term" value="F:peptidyl-prolyl cis-trans isomerase activity"/>
    <property type="evidence" value="ECO:0007669"/>
    <property type="project" value="UniProtKB-KW"/>
</dbReference>
<evidence type="ECO:0000259" key="18">
    <source>
        <dbReference type="PROSITE" id="PS51698"/>
    </source>
</evidence>
<dbReference type="PROSITE" id="PS50082">
    <property type="entry name" value="WD_REPEATS_2"/>
    <property type="match status" value="1"/>
</dbReference>
<dbReference type="InterPro" id="IPR055340">
    <property type="entry name" value="RING-Ubox_PRP19"/>
</dbReference>
<name>G2QC98_THET4</name>
<gene>
    <name evidence="19" type="ORF">MYCTH_107891</name>
</gene>
<evidence type="ECO:0000256" key="16">
    <source>
        <dbReference type="RuleBase" id="RU367101"/>
    </source>
</evidence>
<evidence type="ECO:0000256" key="15">
    <source>
        <dbReference type="PROSITE-ProRule" id="PRU00221"/>
    </source>
</evidence>
<dbReference type="PANTHER" id="PTHR43995">
    <property type="entry name" value="PRE-MRNA-PROCESSING FACTOR 19"/>
    <property type="match status" value="1"/>
</dbReference>
<dbReference type="Gene3D" id="3.30.40.10">
    <property type="entry name" value="Zinc/RING finger domain, C3HC4 (zinc finger)"/>
    <property type="match status" value="1"/>
</dbReference>
<evidence type="ECO:0000313" key="20">
    <source>
        <dbReference type="Proteomes" id="UP000007322"/>
    </source>
</evidence>
<dbReference type="Pfam" id="PF08606">
    <property type="entry name" value="Prp19"/>
    <property type="match status" value="1"/>
</dbReference>
<evidence type="ECO:0000256" key="5">
    <source>
        <dbReference type="ARBA" id="ARBA00022664"/>
    </source>
</evidence>
<evidence type="ECO:0000256" key="13">
    <source>
        <dbReference type="ARBA" id="ARBA00023204"/>
    </source>
</evidence>
<dbReference type="OMA" id="WRESHTS"/>
<dbReference type="SMART" id="SM00504">
    <property type="entry name" value="Ubox"/>
    <property type="match status" value="1"/>
</dbReference>
<dbReference type="OrthoDB" id="687049at2759"/>
<keyword evidence="10 16" id="KW-0833">Ubl conjugation pathway</keyword>
<dbReference type="eggNOG" id="KOG0289">
    <property type="taxonomic scope" value="Eukaryota"/>
</dbReference>
<dbReference type="SUPFAM" id="SSF54506">
    <property type="entry name" value="Diaminopimelate epimerase-like"/>
    <property type="match status" value="1"/>
</dbReference>
<dbReference type="SMART" id="SM00320">
    <property type="entry name" value="WD40"/>
    <property type="match status" value="5"/>
</dbReference>
<dbReference type="InterPro" id="IPR038959">
    <property type="entry name" value="Prp19"/>
</dbReference>
<dbReference type="InterPro" id="IPR015943">
    <property type="entry name" value="WD40/YVTN_repeat-like_dom_sf"/>
</dbReference>
<reference evidence="19 20" key="1">
    <citation type="journal article" date="2011" name="Nat. Biotechnol.">
        <title>Comparative genomic analysis of the thermophilic biomass-degrading fungi Myceliophthora thermophila and Thielavia terrestris.</title>
        <authorList>
            <person name="Berka R.M."/>
            <person name="Grigoriev I.V."/>
            <person name="Otillar R."/>
            <person name="Salamov A."/>
            <person name="Grimwood J."/>
            <person name="Reid I."/>
            <person name="Ishmael N."/>
            <person name="John T."/>
            <person name="Darmond C."/>
            <person name="Moisan M.-C."/>
            <person name="Henrissat B."/>
            <person name="Coutinho P.M."/>
            <person name="Lombard V."/>
            <person name="Natvig D.O."/>
            <person name="Lindquist E."/>
            <person name="Schmutz J."/>
            <person name="Lucas S."/>
            <person name="Harris P."/>
            <person name="Powlowski J."/>
            <person name="Bellemare A."/>
            <person name="Taylor D."/>
            <person name="Butler G."/>
            <person name="de Vries R.P."/>
            <person name="Allijn I.E."/>
            <person name="van den Brink J."/>
            <person name="Ushinsky S."/>
            <person name="Storms R."/>
            <person name="Powell A.J."/>
            <person name="Paulsen I.T."/>
            <person name="Elbourne L.D.H."/>
            <person name="Baker S.E."/>
            <person name="Magnuson J."/>
            <person name="LaBoissiere S."/>
            <person name="Clutterbuck A.J."/>
            <person name="Martinez D."/>
            <person name="Wogulis M."/>
            <person name="de Leon A.L."/>
            <person name="Rey M.W."/>
            <person name="Tsang A."/>
        </authorList>
    </citation>
    <scope>NUCLEOTIDE SEQUENCE [LARGE SCALE GENOMIC DNA]</scope>
    <source>
        <strain evidence="20">ATCC 42464 / BCRC 31852 / DSM 1799</strain>
    </source>
</reference>
<evidence type="ECO:0000256" key="8">
    <source>
        <dbReference type="ARBA" id="ARBA00022737"/>
    </source>
</evidence>
<dbReference type="NCBIfam" id="TIGR00654">
    <property type="entry name" value="PhzF_family"/>
    <property type="match status" value="1"/>
</dbReference>
<evidence type="ECO:0000256" key="1">
    <source>
        <dbReference type="ARBA" id="ARBA00004123"/>
    </source>
</evidence>
<evidence type="ECO:0000256" key="4">
    <source>
        <dbReference type="ARBA" id="ARBA00022574"/>
    </source>
</evidence>
<dbReference type="Gene3D" id="2.130.10.10">
    <property type="entry name" value="YVTN repeat-like/Quinoprotein amine dehydrogenase"/>
    <property type="match status" value="2"/>
</dbReference>
<comment type="catalytic activity">
    <reaction evidence="16">
        <text>S-ubiquitinyl-[E2 ubiquitin-conjugating enzyme]-L-cysteine + [acceptor protein]-L-lysine = [E2 ubiquitin-conjugating enzyme]-L-cysteine + N(6)-ubiquitinyl-[acceptor protein]-L-lysine.</text>
        <dbReference type="EC" id="2.3.2.27"/>
    </reaction>
</comment>
<dbReference type="SUPFAM" id="SSF50978">
    <property type="entry name" value="WD40 repeat-like"/>
    <property type="match status" value="1"/>
</dbReference>
<keyword evidence="11" id="KW-0697">Rotamase</keyword>
<dbReference type="UniPathway" id="UPA00143"/>
<dbReference type="PROSITE" id="PS51698">
    <property type="entry name" value="U_BOX"/>
    <property type="match status" value="1"/>
</dbReference>